<accession>A0A243QE88</accession>
<organism evidence="1 2">
    <name type="scientific">Gordonia lacunae</name>
    <dbReference type="NCBI Taxonomy" id="417102"/>
    <lineage>
        <taxon>Bacteria</taxon>
        <taxon>Bacillati</taxon>
        <taxon>Actinomycetota</taxon>
        <taxon>Actinomycetes</taxon>
        <taxon>Mycobacteriales</taxon>
        <taxon>Gordoniaceae</taxon>
        <taxon>Gordonia</taxon>
    </lineage>
</organism>
<dbReference type="Proteomes" id="UP000194632">
    <property type="component" value="Unassembled WGS sequence"/>
</dbReference>
<keyword evidence="2" id="KW-1185">Reference proteome</keyword>
<proteinExistence type="predicted"/>
<dbReference type="STRING" id="417102.CA982_05205"/>
<protein>
    <submittedName>
        <fullName evidence="1">Uncharacterized protein</fullName>
    </submittedName>
</protein>
<reference evidence="1 2" key="1">
    <citation type="submission" date="2017-05" db="EMBL/GenBank/DDBJ databases">
        <title>Biotechnological potential of actinobacteria isolated from South African environments.</title>
        <authorList>
            <person name="Le Roes-Hill M."/>
            <person name="Prins A."/>
            <person name="Durrell K.A."/>
        </authorList>
    </citation>
    <scope>NUCLEOTIDE SEQUENCE [LARGE SCALE GENOMIC DNA]</scope>
    <source>
        <strain evidence="1">BS2</strain>
    </source>
</reference>
<sequence>MNTPQYDSVIWATRGRTWGFRFVLDAGLGDPLSDYERVFGDLQDAPTAWRRHGGQVALRFPDPLGRQDSAGRIIPHEFVISGDLAAAVDSVEDGLHKVWPLVSEVYAIVWDAPHPPDLRGRCTEGH</sequence>
<evidence type="ECO:0000313" key="2">
    <source>
        <dbReference type="Proteomes" id="UP000194632"/>
    </source>
</evidence>
<evidence type="ECO:0000313" key="1">
    <source>
        <dbReference type="EMBL" id="OUC80089.1"/>
    </source>
</evidence>
<gene>
    <name evidence="1" type="ORF">CA982_05205</name>
</gene>
<comment type="caution">
    <text evidence="1">The sequence shown here is derived from an EMBL/GenBank/DDBJ whole genome shotgun (WGS) entry which is preliminary data.</text>
</comment>
<dbReference type="AlphaFoldDB" id="A0A243QE88"/>
<dbReference type="EMBL" id="NGFO01000004">
    <property type="protein sequence ID" value="OUC80089.1"/>
    <property type="molecule type" value="Genomic_DNA"/>
</dbReference>
<name>A0A243QE88_9ACTN</name>